<accession>A0AAW6US90</accession>
<organism evidence="2 3">
    <name type="scientific">Acinetobacter terrestris</name>
    <dbReference type="NCBI Taxonomy" id="2529843"/>
    <lineage>
        <taxon>Bacteria</taxon>
        <taxon>Pseudomonadati</taxon>
        <taxon>Pseudomonadota</taxon>
        <taxon>Gammaproteobacteria</taxon>
        <taxon>Moraxellales</taxon>
        <taxon>Moraxellaceae</taxon>
        <taxon>Acinetobacter</taxon>
        <taxon>Acinetobacter Taxon 24</taxon>
    </lineage>
</organism>
<protein>
    <recommendedName>
        <fullName evidence="1">HEPN AbiJ-N-terminal domain-containing protein</fullName>
    </recommendedName>
</protein>
<sequence length="284" mass="33630">MRFSERYGYKPVRDIIQKESIDDALLNRLWNIIIFYIFNKYEKNLALQINSPIRESNLNSFFAHFYHSHLKSRVDQIPNELQICQNEIESIFFEEYHWYEIYDFFEFCIENYPFEERREKFIKDTNKILEEENSAYRVINNKITEITSEQEIQSIEDALENTNPFSGVQQHLNQALKLMSDRQHPDYRNSIKESISAVEGLARLLLEDDSITLGKAIPRIKTKYELHPTLMESLNKLYGYTSDEAGVRHGSAQESNLSYIDAKFMLVACTNFINYLIEKTKDQN</sequence>
<dbReference type="Proteomes" id="UP001241935">
    <property type="component" value="Unassembled WGS sequence"/>
</dbReference>
<evidence type="ECO:0000259" key="1">
    <source>
        <dbReference type="Pfam" id="PF18863"/>
    </source>
</evidence>
<evidence type="ECO:0000313" key="2">
    <source>
        <dbReference type="EMBL" id="MDK1684622.1"/>
    </source>
</evidence>
<gene>
    <name evidence="2" type="ORF">QOR41_12490</name>
</gene>
<evidence type="ECO:0000313" key="3">
    <source>
        <dbReference type="Proteomes" id="UP001241935"/>
    </source>
</evidence>
<dbReference type="AlphaFoldDB" id="A0AAW6US90"/>
<dbReference type="InterPro" id="IPR049503">
    <property type="entry name" value="AbiJ_NTD4"/>
</dbReference>
<dbReference type="EMBL" id="JASKNE010000001">
    <property type="protein sequence ID" value="MDK1684622.1"/>
    <property type="molecule type" value="Genomic_DNA"/>
</dbReference>
<reference evidence="2" key="1">
    <citation type="submission" date="2023-04" db="EMBL/GenBank/DDBJ databases">
        <title>The environmental microbiomes in feedlot watering bowls are a reservoir of florfenicol resistance for bovine respiratory disease pathogens.</title>
        <authorList>
            <person name="Kos D.W."/>
            <person name="Ruzzini A.C."/>
            <person name="Schreiner B."/>
            <person name="Jelinski M.D."/>
        </authorList>
    </citation>
    <scope>NUCLEOTIDE SEQUENCE</scope>
    <source>
        <strain evidence="2">WB3</strain>
    </source>
</reference>
<name>A0AAW6US90_9GAMM</name>
<feature type="domain" description="HEPN AbiJ-N-terminal" evidence="1">
    <location>
        <begin position="1"/>
        <end position="161"/>
    </location>
</feature>
<comment type="caution">
    <text evidence="2">The sequence shown here is derived from an EMBL/GenBank/DDBJ whole genome shotgun (WGS) entry which is preliminary data.</text>
</comment>
<dbReference type="RefSeq" id="WP_284067455.1">
    <property type="nucleotide sequence ID" value="NZ_JASKNE010000001.1"/>
</dbReference>
<proteinExistence type="predicted"/>
<dbReference type="Pfam" id="PF18863">
    <property type="entry name" value="AbiJ_NTD4"/>
    <property type="match status" value="1"/>
</dbReference>